<feature type="domain" description="Transposase IS200-like" evidence="1">
    <location>
        <begin position="17"/>
        <end position="131"/>
    </location>
</feature>
<dbReference type="EMBL" id="JACARF010000070">
    <property type="protein sequence ID" value="NWE80092.1"/>
    <property type="molecule type" value="Genomic_DNA"/>
</dbReference>
<name>A0A7Y8FIP7_9PSED</name>
<dbReference type="SMART" id="SM01321">
    <property type="entry name" value="Y1_Tnp"/>
    <property type="match status" value="1"/>
</dbReference>
<dbReference type="InterPro" id="IPR036515">
    <property type="entry name" value="Transposase_17_sf"/>
</dbReference>
<dbReference type="AlphaFoldDB" id="A0A7Y8FIP7"/>
<dbReference type="PANTHER" id="PTHR36966:SF1">
    <property type="entry name" value="REP-ASSOCIATED TYROSINE TRANSPOSASE"/>
    <property type="match status" value="1"/>
</dbReference>
<dbReference type="RefSeq" id="WP_177116188.1">
    <property type="nucleotide sequence ID" value="NZ_JACAOQ010000020.1"/>
</dbReference>
<protein>
    <submittedName>
        <fullName evidence="2">Transposase</fullName>
    </submittedName>
</protein>
<dbReference type="Gene3D" id="3.30.70.1290">
    <property type="entry name" value="Transposase IS200-like"/>
    <property type="match status" value="1"/>
</dbReference>
<proteinExistence type="predicted"/>
<dbReference type="Pfam" id="PF01797">
    <property type="entry name" value="Y1_Tnp"/>
    <property type="match status" value="1"/>
</dbReference>
<dbReference type="GO" id="GO:0006313">
    <property type="term" value="P:DNA transposition"/>
    <property type="evidence" value="ECO:0007669"/>
    <property type="project" value="InterPro"/>
</dbReference>
<dbReference type="Proteomes" id="UP000537188">
    <property type="component" value="Unassembled WGS sequence"/>
</dbReference>
<evidence type="ECO:0000313" key="2">
    <source>
        <dbReference type="EMBL" id="NWE80092.1"/>
    </source>
</evidence>
<organism evidence="2 3">
    <name type="scientific">Pseudomonas yamanorum</name>
    <dbReference type="NCBI Taxonomy" id="515393"/>
    <lineage>
        <taxon>Bacteria</taxon>
        <taxon>Pseudomonadati</taxon>
        <taxon>Pseudomonadota</taxon>
        <taxon>Gammaproteobacteria</taxon>
        <taxon>Pseudomonadales</taxon>
        <taxon>Pseudomonadaceae</taxon>
        <taxon>Pseudomonas</taxon>
    </lineage>
</organism>
<gene>
    <name evidence="2" type="ORF">HX828_31495</name>
</gene>
<dbReference type="NCBIfam" id="NF047646">
    <property type="entry name" value="REP_Tyr_transpos"/>
    <property type="match status" value="1"/>
</dbReference>
<reference evidence="2 3" key="1">
    <citation type="submission" date="2020-04" db="EMBL/GenBank/DDBJ databases">
        <title>Molecular characterization of pseudomonads from Agaricus bisporus reveal novel blotch 2 pathogens in Western Europe.</title>
        <authorList>
            <person name="Taparia T."/>
            <person name="Krijger M."/>
            <person name="Haynes E."/>
            <person name="Elpinstone J.G."/>
            <person name="Noble R."/>
            <person name="Van Der Wolf J."/>
        </authorList>
    </citation>
    <scope>NUCLEOTIDE SEQUENCE [LARGE SCALE GENOMIC DNA]</scope>
    <source>
        <strain evidence="2 3">IPO3781</strain>
    </source>
</reference>
<comment type="caution">
    <text evidence="2">The sequence shown here is derived from an EMBL/GenBank/DDBJ whole genome shotgun (WGS) entry which is preliminary data.</text>
</comment>
<evidence type="ECO:0000259" key="1">
    <source>
        <dbReference type="SMART" id="SM01321"/>
    </source>
</evidence>
<dbReference type="GO" id="GO:0043565">
    <property type="term" value="F:sequence-specific DNA binding"/>
    <property type="evidence" value="ECO:0007669"/>
    <property type="project" value="TreeGrafter"/>
</dbReference>
<sequence>MPTRPQSHRLRTGRFSEPGRAYLVTAVVHNRQPLFTNFHLGRLLVTEFRRAHEQKWGSSIAWVIMPDHFHWLVQLEQRSLPQLMQAVKSRSTHTINRARNSTGAFWQNGYHDRGIRDGEDLRHLARYIIANPIRAGLVERAGDYPLWDACWL</sequence>
<dbReference type="PANTHER" id="PTHR36966">
    <property type="entry name" value="REP-ASSOCIATED TYROSINE TRANSPOSASE"/>
    <property type="match status" value="1"/>
</dbReference>
<dbReference type="InterPro" id="IPR002686">
    <property type="entry name" value="Transposase_17"/>
</dbReference>
<dbReference type="GO" id="GO:0004803">
    <property type="term" value="F:transposase activity"/>
    <property type="evidence" value="ECO:0007669"/>
    <property type="project" value="InterPro"/>
</dbReference>
<dbReference type="InterPro" id="IPR052715">
    <property type="entry name" value="RAYT_transposase"/>
</dbReference>
<dbReference type="SUPFAM" id="SSF143422">
    <property type="entry name" value="Transposase IS200-like"/>
    <property type="match status" value="1"/>
</dbReference>
<evidence type="ECO:0000313" key="3">
    <source>
        <dbReference type="Proteomes" id="UP000537188"/>
    </source>
</evidence>
<accession>A0A7Y8FIP7</accession>